<dbReference type="AlphaFoldDB" id="A0A1X7E2P3"/>
<evidence type="ECO:0000313" key="2">
    <source>
        <dbReference type="Proteomes" id="UP000192911"/>
    </source>
</evidence>
<proteinExistence type="predicted"/>
<reference evidence="2" key="1">
    <citation type="submission" date="2017-04" db="EMBL/GenBank/DDBJ databases">
        <authorList>
            <person name="Varghese N."/>
            <person name="Submissions S."/>
        </authorList>
    </citation>
    <scope>NUCLEOTIDE SEQUENCE [LARGE SCALE GENOMIC DNA]</scope>
    <source>
        <strain evidence="2">Ballard 720</strain>
    </source>
</reference>
<protein>
    <submittedName>
        <fullName evidence="1">Uncharacterized protein</fullName>
    </submittedName>
</protein>
<gene>
    <name evidence="1" type="ORF">SAMN06295900_104393</name>
</gene>
<organism evidence="1 2">
    <name type="scientific">Trinickia caryophylli</name>
    <name type="common">Paraburkholderia caryophylli</name>
    <dbReference type="NCBI Taxonomy" id="28094"/>
    <lineage>
        <taxon>Bacteria</taxon>
        <taxon>Pseudomonadati</taxon>
        <taxon>Pseudomonadota</taxon>
        <taxon>Betaproteobacteria</taxon>
        <taxon>Burkholderiales</taxon>
        <taxon>Burkholderiaceae</taxon>
        <taxon>Trinickia</taxon>
    </lineage>
</organism>
<dbReference type="EMBL" id="FXAH01000004">
    <property type="protein sequence ID" value="SMF26267.1"/>
    <property type="molecule type" value="Genomic_DNA"/>
</dbReference>
<accession>A0A1X7E2P3</accession>
<sequence>MARRAPSQRALECAGHLGVAVVCAPCSQRFVPCETHCVTRSARVPGRADRRASVAAAG</sequence>
<dbReference type="Proteomes" id="UP000192911">
    <property type="component" value="Unassembled WGS sequence"/>
</dbReference>
<name>A0A1X7E2P3_TRICW</name>
<evidence type="ECO:0000313" key="1">
    <source>
        <dbReference type="EMBL" id="SMF26267.1"/>
    </source>
</evidence>
<keyword evidence="2" id="KW-1185">Reference proteome</keyword>